<dbReference type="GO" id="GO:0005637">
    <property type="term" value="C:nuclear inner membrane"/>
    <property type="evidence" value="ECO:0007669"/>
    <property type="project" value="UniProtKB-SubCell"/>
</dbReference>
<keyword evidence="3" id="KW-1133">Transmembrane helix</keyword>
<evidence type="ECO:0000256" key="1">
    <source>
        <dbReference type="ARBA" id="ARBA00004540"/>
    </source>
</evidence>
<dbReference type="PANTHER" id="PTHR12911">
    <property type="entry name" value="SAD1/UNC-84-LIKE PROTEIN-RELATED"/>
    <property type="match status" value="1"/>
</dbReference>
<accession>A0ABC9XQF8</accession>
<dbReference type="Proteomes" id="UP001623348">
    <property type="component" value="Unassembled WGS sequence"/>
</dbReference>
<sequence length="224" mass="25139">MPGEEVPGSREKSRLFPPPGQCAAIAGISARMGRNSQAWLELKMRELKETVAQVSDAKGNIVQAVSEVLEDHGVQEEKREEILRLAQAAIEKALDDSIQMRDWALEALGATIDEKRTSKSYGGQGKKTWWLFPFAFSSANPPETILQGADEATAETLLGTFTYDVHKEIAQTFHVQKELPRTFRYITLRVHSNWGNPEYTCVYRVQVHGKTASRNDRPQAQELL</sequence>
<reference evidence="6 8" key="1">
    <citation type="submission" date="2024-06" db="EMBL/GenBank/DDBJ databases">
        <title>The draft genome of Grus japonensis, version 3.</title>
        <authorList>
            <person name="Nabeshima K."/>
            <person name="Suzuki S."/>
            <person name="Onuma M."/>
        </authorList>
    </citation>
    <scope>NUCLEOTIDE SEQUENCE [LARGE SCALE GENOMIC DNA]</scope>
    <source>
        <strain evidence="6 8">451A</strain>
    </source>
</reference>
<proteinExistence type="predicted"/>
<feature type="domain" description="SUN" evidence="5">
    <location>
        <begin position="7"/>
        <end position="212"/>
    </location>
</feature>
<keyword evidence="4" id="KW-0472">Membrane</keyword>
<dbReference type="Gene3D" id="2.60.120.260">
    <property type="entry name" value="Galactose-binding domain-like"/>
    <property type="match status" value="2"/>
</dbReference>
<comment type="caution">
    <text evidence="6">The sequence shown here is derived from an EMBL/GenBank/DDBJ whole genome shotgun (WGS) entry which is preliminary data.</text>
</comment>
<comment type="subcellular location">
    <subcellularLocation>
        <location evidence="1">Nucleus inner membrane</location>
    </subcellularLocation>
</comment>
<evidence type="ECO:0000256" key="3">
    <source>
        <dbReference type="ARBA" id="ARBA00022989"/>
    </source>
</evidence>
<organism evidence="6 8">
    <name type="scientific">Grus japonensis</name>
    <name type="common">Japanese crane</name>
    <name type="synonym">Red-crowned crane</name>
    <dbReference type="NCBI Taxonomy" id="30415"/>
    <lineage>
        <taxon>Eukaryota</taxon>
        <taxon>Metazoa</taxon>
        <taxon>Chordata</taxon>
        <taxon>Craniata</taxon>
        <taxon>Vertebrata</taxon>
        <taxon>Euteleostomi</taxon>
        <taxon>Archelosauria</taxon>
        <taxon>Archosauria</taxon>
        <taxon>Dinosauria</taxon>
        <taxon>Saurischia</taxon>
        <taxon>Theropoda</taxon>
        <taxon>Coelurosauria</taxon>
        <taxon>Aves</taxon>
        <taxon>Neognathae</taxon>
        <taxon>Neoaves</taxon>
        <taxon>Gruiformes</taxon>
        <taxon>Gruidae</taxon>
        <taxon>Grus</taxon>
    </lineage>
</organism>
<dbReference type="Pfam" id="PF07738">
    <property type="entry name" value="Sad1_UNC"/>
    <property type="match status" value="1"/>
</dbReference>
<dbReference type="PROSITE" id="PS51469">
    <property type="entry name" value="SUN"/>
    <property type="match status" value="1"/>
</dbReference>
<dbReference type="AlphaFoldDB" id="A0ABC9XQF8"/>
<keyword evidence="8" id="KW-1185">Reference proteome</keyword>
<evidence type="ECO:0000256" key="4">
    <source>
        <dbReference type="ARBA" id="ARBA00023136"/>
    </source>
</evidence>
<protein>
    <submittedName>
        <fullName evidence="6">SUN domain-containing protein 3-like</fullName>
    </submittedName>
</protein>
<evidence type="ECO:0000259" key="5">
    <source>
        <dbReference type="PROSITE" id="PS51469"/>
    </source>
</evidence>
<dbReference type="InterPro" id="IPR012919">
    <property type="entry name" value="SUN_dom"/>
</dbReference>
<dbReference type="EMBL" id="BAAFJT010000024">
    <property type="protein sequence ID" value="GAB0199888.1"/>
    <property type="molecule type" value="Genomic_DNA"/>
</dbReference>
<keyword evidence="2" id="KW-0812">Transmembrane</keyword>
<dbReference type="PANTHER" id="PTHR12911:SF24">
    <property type="entry name" value="SUN DOMAIN-CONTAINING PROTEIN 3"/>
    <property type="match status" value="1"/>
</dbReference>
<evidence type="ECO:0000313" key="6">
    <source>
        <dbReference type="EMBL" id="GAB0199886.1"/>
    </source>
</evidence>
<evidence type="ECO:0000256" key="2">
    <source>
        <dbReference type="ARBA" id="ARBA00022692"/>
    </source>
</evidence>
<evidence type="ECO:0000313" key="8">
    <source>
        <dbReference type="Proteomes" id="UP001623348"/>
    </source>
</evidence>
<name>A0ABC9XQF8_GRUJA</name>
<dbReference type="EMBL" id="BAAFJT010000024">
    <property type="protein sequence ID" value="GAB0199886.1"/>
    <property type="molecule type" value="Genomic_DNA"/>
</dbReference>
<gene>
    <name evidence="6" type="ORF">GRJ2_002454000</name>
    <name evidence="7" type="ORF">GRJ2_002454200</name>
</gene>
<evidence type="ECO:0000313" key="7">
    <source>
        <dbReference type="EMBL" id="GAB0199888.1"/>
    </source>
</evidence>
<dbReference type="InterPro" id="IPR045119">
    <property type="entry name" value="SUN1-5"/>
</dbReference>